<dbReference type="Proteomes" id="UP001519344">
    <property type="component" value="Unassembled WGS sequence"/>
</dbReference>
<organism evidence="1 2">
    <name type="scientific">Paenibacillus aceris</name>
    <dbReference type="NCBI Taxonomy" id="869555"/>
    <lineage>
        <taxon>Bacteria</taxon>
        <taxon>Bacillati</taxon>
        <taxon>Bacillota</taxon>
        <taxon>Bacilli</taxon>
        <taxon>Bacillales</taxon>
        <taxon>Paenibacillaceae</taxon>
        <taxon>Paenibacillus</taxon>
    </lineage>
</organism>
<comment type="caution">
    <text evidence="1">The sequence shown here is derived from an EMBL/GenBank/DDBJ whole genome shotgun (WGS) entry which is preliminary data.</text>
</comment>
<accession>A0ABS4I9S8</accession>
<proteinExistence type="predicted"/>
<name>A0ABS4I9S8_9BACL</name>
<protein>
    <submittedName>
        <fullName evidence="1">Uncharacterized protein</fullName>
    </submittedName>
</protein>
<gene>
    <name evidence="1" type="ORF">J2Z65_006964</name>
</gene>
<reference evidence="1 2" key="1">
    <citation type="submission" date="2021-03" db="EMBL/GenBank/DDBJ databases">
        <title>Genomic Encyclopedia of Type Strains, Phase IV (KMG-IV): sequencing the most valuable type-strain genomes for metagenomic binning, comparative biology and taxonomic classification.</title>
        <authorList>
            <person name="Goeker M."/>
        </authorList>
    </citation>
    <scope>NUCLEOTIDE SEQUENCE [LARGE SCALE GENOMIC DNA]</scope>
    <source>
        <strain evidence="1 2">DSM 24950</strain>
    </source>
</reference>
<keyword evidence="2" id="KW-1185">Reference proteome</keyword>
<evidence type="ECO:0000313" key="1">
    <source>
        <dbReference type="EMBL" id="MBP1967692.1"/>
    </source>
</evidence>
<dbReference type="EMBL" id="JAGGKV010000039">
    <property type="protein sequence ID" value="MBP1967692.1"/>
    <property type="molecule type" value="Genomic_DNA"/>
</dbReference>
<dbReference type="RefSeq" id="WP_167064585.1">
    <property type="nucleotide sequence ID" value="NZ_JAAOZR010000035.1"/>
</dbReference>
<evidence type="ECO:0000313" key="2">
    <source>
        <dbReference type="Proteomes" id="UP001519344"/>
    </source>
</evidence>
<sequence>MLNKDKVSIPDIEILEKIIDNTNGYIINKNLNPNNRFEVYNEKKQSKFLCTMTADHTLFSIDIINAYDENLIKILDNVLKHYSLETDNLIEDISRCFARKNEFQTDYDRYWVTYRYHKESDRVLIRYRAHDED</sequence>